<proteinExistence type="predicted"/>
<dbReference type="PROSITE" id="PS51257">
    <property type="entry name" value="PROKAR_LIPOPROTEIN"/>
    <property type="match status" value="1"/>
</dbReference>
<feature type="signal peptide" evidence="2">
    <location>
        <begin position="1"/>
        <end position="22"/>
    </location>
</feature>
<organism evidence="4 5">
    <name type="scientific">Holtiella tumoricola</name>
    <dbReference type="NCBI Taxonomy" id="3018743"/>
    <lineage>
        <taxon>Bacteria</taxon>
        <taxon>Bacillati</taxon>
        <taxon>Bacillota</taxon>
        <taxon>Clostridia</taxon>
        <taxon>Lachnospirales</taxon>
        <taxon>Cellulosilyticaceae</taxon>
        <taxon>Holtiella</taxon>
    </lineage>
</organism>
<dbReference type="Proteomes" id="UP001169242">
    <property type="component" value="Unassembled WGS sequence"/>
</dbReference>
<evidence type="ECO:0000256" key="1">
    <source>
        <dbReference type="ARBA" id="ARBA00022729"/>
    </source>
</evidence>
<dbReference type="CDD" id="cd13624">
    <property type="entry name" value="PBP2_Arg_Lys_His"/>
    <property type="match status" value="1"/>
</dbReference>
<dbReference type="SUPFAM" id="SSF53850">
    <property type="entry name" value="Periplasmic binding protein-like II"/>
    <property type="match status" value="1"/>
</dbReference>
<gene>
    <name evidence="4" type="ORF">PBV87_12110</name>
</gene>
<dbReference type="PANTHER" id="PTHR35936">
    <property type="entry name" value="MEMBRANE-BOUND LYTIC MUREIN TRANSGLYCOSYLASE F"/>
    <property type="match status" value="1"/>
</dbReference>
<keyword evidence="5" id="KW-1185">Reference proteome</keyword>
<sequence>MKKFMKISAVILAGVLSLGTFVGCGKQDSNVIVMGTNPTFPPFEDIQGDEIVGFDVEISKLVAEKLGKELKIEDMEFGQLLGAASSGKIDFIAAGMTATEDRAKQVDFSVPYFESKQVIIVAEDNDSITQAEDLEGKKVGVQLGTTGDLFVSGYESDAGATIDVVQFDKGAMAVADLSIGKIDAVVLDEEPAKKIVANYKGVKLVEAPFIEEVYAIAVKKGNAELLNTINEVLNEIQENGTYDALYAEYFGVTE</sequence>
<feature type="domain" description="Solute-binding protein family 3/N-terminal" evidence="3">
    <location>
        <begin position="31"/>
        <end position="253"/>
    </location>
</feature>
<evidence type="ECO:0000313" key="4">
    <source>
        <dbReference type="EMBL" id="MDA3732229.1"/>
    </source>
</evidence>
<accession>A0AA42J1A3</accession>
<dbReference type="Gene3D" id="3.40.190.10">
    <property type="entry name" value="Periplasmic binding protein-like II"/>
    <property type="match status" value="2"/>
</dbReference>
<evidence type="ECO:0000256" key="2">
    <source>
        <dbReference type="SAM" id="SignalP"/>
    </source>
</evidence>
<comment type="caution">
    <text evidence="4">The sequence shown here is derived from an EMBL/GenBank/DDBJ whole genome shotgun (WGS) entry which is preliminary data.</text>
</comment>
<protein>
    <submittedName>
        <fullName evidence="4">Basic amino acid ABC transporter substrate-binding protein</fullName>
    </submittedName>
</protein>
<name>A0AA42J1A3_9FIRM</name>
<reference evidence="4" key="1">
    <citation type="journal article" date="2023" name="Int. J. Syst. Evol. Microbiol.">
        <title>&lt;i&gt;Holtiella tumoricola&lt;/i&gt; gen. nov. sp. nov., isolated from a human clinical sample.</title>
        <authorList>
            <person name="Allen-Vercoe E."/>
            <person name="Daigneault M.C."/>
            <person name="Vancuren S.J."/>
            <person name="Cochrane K."/>
            <person name="O'Neal L.L."/>
            <person name="Sankaranarayanan K."/>
            <person name="Lawson P.A."/>
        </authorList>
    </citation>
    <scope>NUCLEOTIDE SEQUENCE</scope>
    <source>
        <strain evidence="4">CC70A</strain>
    </source>
</reference>
<dbReference type="AlphaFoldDB" id="A0AA42J1A3"/>
<dbReference type="SMART" id="SM00062">
    <property type="entry name" value="PBPb"/>
    <property type="match status" value="1"/>
</dbReference>
<keyword evidence="1 2" id="KW-0732">Signal</keyword>
<evidence type="ECO:0000313" key="5">
    <source>
        <dbReference type="Proteomes" id="UP001169242"/>
    </source>
</evidence>
<dbReference type="RefSeq" id="WP_271012471.1">
    <property type="nucleotide sequence ID" value="NZ_JAQIFT010000046.1"/>
</dbReference>
<dbReference type="Pfam" id="PF00497">
    <property type="entry name" value="SBP_bac_3"/>
    <property type="match status" value="1"/>
</dbReference>
<feature type="chain" id="PRO_5041468025" evidence="2">
    <location>
        <begin position="23"/>
        <end position="254"/>
    </location>
</feature>
<dbReference type="PANTHER" id="PTHR35936:SF17">
    <property type="entry name" value="ARGININE-BINDING EXTRACELLULAR PROTEIN ARTP"/>
    <property type="match status" value="1"/>
</dbReference>
<dbReference type="InterPro" id="IPR001638">
    <property type="entry name" value="Solute-binding_3/MltF_N"/>
</dbReference>
<dbReference type="EMBL" id="JAQIFT010000046">
    <property type="protein sequence ID" value="MDA3732229.1"/>
    <property type="molecule type" value="Genomic_DNA"/>
</dbReference>
<evidence type="ECO:0000259" key="3">
    <source>
        <dbReference type="SMART" id="SM00062"/>
    </source>
</evidence>